<feature type="transmembrane region" description="Helical" evidence="5">
    <location>
        <begin position="74"/>
        <end position="94"/>
    </location>
</feature>
<dbReference type="GO" id="GO:0008273">
    <property type="term" value="F:calcium, potassium:sodium antiporter activity"/>
    <property type="evidence" value="ECO:0007669"/>
    <property type="project" value="TreeGrafter"/>
</dbReference>
<dbReference type="PANTHER" id="PTHR10846:SF8">
    <property type="entry name" value="INNER MEMBRANE PROTEIN YRBG"/>
    <property type="match status" value="1"/>
</dbReference>
<gene>
    <name evidence="7" type="ORF">CO057_01485</name>
</gene>
<organism evidence="7 8">
    <name type="scientific">Candidatus Uhrbacteria bacterium CG_4_9_14_0_2_um_filter_41_50</name>
    <dbReference type="NCBI Taxonomy" id="1975031"/>
    <lineage>
        <taxon>Bacteria</taxon>
        <taxon>Candidatus Uhriibacteriota</taxon>
    </lineage>
</organism>
<evidence type="ECO:0000256" key="3">
    <source>
        <dbReference type="ARBA" id="ARBA00022989"/>
    </source>
</evidence>
<protein>
    <submittedName>
        <fullName evidence="7">Sodium:proton exchanger</fullName>
    </submittedName>
</protein>
<evidence type="ECO:0000259" key="6">
    <source>
        <dbReference type="Pfam" id="PF01699"/>
    </source>
</evidence>
<evidence type="ECO:0000313" key="8">
    <source>
        <dbReference type="Proteomes" id="UP000230251"/>
    </source>
</evidence>
<name>A0A2M8EPW7_9BACT</name>
<dbReference type="GO" id="GO:0006874">
    <property type="term" value="P:intracellular calcium ion homeostasis"/>
    <property type="evidence" value="ECO:0007669"/>
    <property type="project" value="TreeGrafter"/>
</dbReference>
<feature type="domain" description="Sodium/calcium exchanger membrane region" evidence="6">
    <location>
        <begin position="5"/>
        <end position="153"/>
    </location>
</feature>
<feature type="transmembrane region" description="Helical" evidence="5">
    <location>
        <begin position="238"/>
        <end position="258"/>
    </location>
</feature>
<keyword evidence="4 5" id="KW-0472">Membrane</keyword>
<dbReference type="Pfam" id="PF01699">
    <property type="entry name" value="Na_Ca_ex"/>
    <property type="match status" value="2"/>
</dbReference>
<dbReference type="NCBIfam" id="TIGR00367">
    <property type="entry name" value="calcium/sodium antiporter"/>
    <property type="match status" value="1"/>
</dbReference>
<sequence>MIFLYVLILIIGFLFLTKGADAFVDGASALADRFGISPLVIGLTVVAFGTSAPELVVNVISAVQGNVDMALGNIIGSNIANILLVLGAASFFATIPVKSGTVEKEIPFMLLASLVLILLSLDQYVEGSPVAFISRMDGLVLLTFFVVFLYYLFLSAKNRKIQDSDTPKLTLNIALAFTVVGLGVLMIGGKLVVLGAIEIASALHITQSVIGISIVALGTSLPELMSSIVAARKGKVDLAFGTVVGSNIFNILLILGITSTITPITLSSNSLFDLLTCLIISVALSIVVILSKEVFEGETRRVINRSIGFAFIVSYLAYIAYIFVRR</sequence>
<feature type="transmembrane region" description="Helical" evidence="5">
    <location>
        <begin position="131"/>
        <end position="153"/>
    </location>
</feature>
<evidence type="ECO:0000256" key="5">
    <source>
        <dbReference type="SAM" id="Phobius"/>
    </source>
</evidence>
<dbReference type="Proteomes" id="UP000230251">
    <property type="component" value="Unassembled WGS sequence"/>
</dbReference>
<keyword evidence="3 5" id="KW-1133">Transmembrane helix</keyword>
<evidence type="ECO:0000256" key="4">
    <source>
        <dbReference type="ARBA" id="ARBA00023136"/>
    </source>
</evidence>
<dbReference type="InterPro" id="IPR004481">
    <property type="entry name" value="K/Na/Ca-exchanger"/>
</dbReference>
<evidence type="ECO:0000313" key="7">
    <source>
        <dbReference type="EMBL" id="PJC24717.1"/>
    </source>
</evidence>
<feature type="transmembrane region" description="Helical" evidence="5">
    <location>
        <begin position="106"/>
        <end position="125"/>
    </location>
</feature>
<keyword evidence="2 5" id="KW-0812">Transmembrane</keyword>
<evidence type="ECO:0000256" key="1">
    <source>
        <dbReference type="ARBA" id="ARBA00004141"/>
    </source>
</evidence>
<dbReference type="InterPro" id="IPR044880">
    <property type="entry name" value="NCX_ion-bd_dom_sf"/>
</dbReference>
<dbReference type="EMBL" id="PFSI01000022">
    <property type="protein sequence ID" value="PJC24717.1"/>
    <property type="molecule type" value="Genomic_DNA"/>
</dbReference>
<dbReference type="InterPro" id="IPR004837">
    <property type="entry name" value="NaCa_Exmemb"/>
</dbReference>
<dbReference type="GO" id="GO:0005262">
    <property type="term" value="F:calcium channel activity"/>
    <property type="evidence" value="ECO:0007669"/>
    <property type="project" value="TreeGrafter"/>
</dbReference>
<dbReference type="GO" id="GO:0005886">
    <property type="term" value="C:plasma membrane"/>
    <property type="evidence" value="ECO:0007669"/>
    <property type="project" value="TreeGrafter"/>
</dbReference>
<evidence type="ECO:0000256" key="2">
    <source>
        <dbReference type="ARBA" id="ARBA00022692"/>
    </source>
</evidence>
<dbReference type="AlphaFoldDB" id="A0A2M8EPW7"/>
<dbReference type="Gene3D" id="1.20.1420.30">
    <property type="entry name" value="NCX, central ion-binding region"/>
    <property type="match status" value="1"/>
</dbReference>
<reference evidence="8" key="1">
    <citation type="submission" date="2017-09" db="EMBL/GenBank/DDBJ databases">
        <title>Depth-based differentiation of microbial function through sediment-hosted aquifers and enrichment of novel symbionts in the deep terrestrial subsurface.</title>
        <authorList>
            <person name="Probst A.J."/>
            <person name="Ladd B."/>
            <person name="Jarett J.K."/>
            <person name="Geller-Mcgrath D.E."/>
            <person name="Sieber C.M.K."/>
            <person name="Emerson J.B."/>
            <person name="Anantharaman K."/>
            <person name="Thomas B.C."/>
            <person name="Malmstrom R."/>
            <person name="Stieglmeier M."/>
            <person name="Klingl A."/>
            <person name="Woyke T."/>
            <person name="Ryan C.M."/>
            <person name="Banfield J.F."/>
        </authorList>
    </citation>
    <scope>NUCLEOTIDE SEQUENCE [LARGE SCALE GENOMIC DNA]</scope>
</reference>
<accession>A0A2M8EPW7</accession>
<proteinExistence type="predicted"/>
<feature type="transmembrane region" description="Helical" evidence="5">
    <location>
        <begin position="302"/>
        <end position="324"/>
    </location>
</feature>
<comment type="caution">
    <text evidence="7">The sequence shown here is derived from an EMBL/GenBank/DDBJ whole genome shotgun (WGS) entry which is preliminary data.</text>
</comment>
<feature type="domain" description="Sodium/calcium exchanger membrane region" evidence="6">
    <location>
        <begin position="174"/>
        <end position="323"/>
    </location>
</feature>
<dbReference type="PANTHER" id="PTHR10846">
    <property type="entry name" value="SODIUM/POTASSIUM/CALCIUM EXCHANGER"/>
    <property type="match status" value="1"/>
</dbReference>
<feature type="transmembrane region" description="Helical" evidence="5">
    <location>
        <begin position="270"/>
        <end position="290"/>
    </location>
</feature>
<comment type="subcellular location">
    <subcellularLocation>
        <location evidence="1">Membrane</location>
        <topology evidence="1">Multi-pass membrane protein</topology>
    </subcellularLocation>
</comment>
<feature type="transmembrane region" description="Helical" evidence="5">
    <location>
        <begin position="173"/>
        <end position="197"/>
    </location>
</feature>